<accession>A0A931FG30</accession>
<dbReference type="Proteomes" id="UP000657385">
    <property type="component" value="Unassembled WGS sequence"/>
</dbReference>
<comment type="caution">
    <text evidence="1">The sequence shown here is derived from an EMBL/GenBank/DDBJ whole genome shotgun (WGS) entry which is preliminary data.</text>
</comment>
<dbReference type="AlphaFoldDB" id="A0A931FG30"/>
<protein>
    <submittedName>
        <fullName evidence="1">SseB family protein</fullName>
    </submittedName>
</protein>
<evidence type="ECO:0000313" key="2">
    <source>
        <dbReference type="Proteomes" id="UP000657385"/>
    </source>
</evidence>
<proteinExistence type="predicted"/>
<name>A0A931FG30_9ACTN</name>
<gene>
    <name evidence="1" type="ORF">I2501_20840</name>
</gene>
<reference evidence="1" key="1">
    <citation type="submission" date="2020-11" db="EMBL/GenBank/DDBJ databases">
        <title>Isolation and identification of active actinomycetes.</title>
        <authorList>
            <person name="Yu B."/>
        </authorList>
    </citation>
    <scope>NUCLEOTIDE SEQUENCE</scope>
    <source>
        <strain evidence="1">NEAU-YB345</strain>
    </source>
</reference>
<dbReference type="EMBL" id="JADPRT010000008">
    <property type="protein sequence ID" value="MBF9070476.1"/>
    <property type="molecule type" value="Genomic_DNA"/>
</dbReference>
<organism evidence="1 2">
    <name type="scientific">Streptacidiphilus fuscans</name>
    <dbReference type="NCBI Taxonomy" id="2789292"/>
    <lineage>
        <taxon>Bacteria</taxon>
        <taxon>Bacillati</taxon>
        <taxon>Actinomycetota</taxon>
        <taxon>Actinomycetes</taxon>
        <taxon>Kitasatosporales</taxon>
        <taxon>Streptomycetaceae</taxon>
        <taxon>Streptacidiphilus</taxon>
    </lineage>
</organism>
<sequence>MYAGRTAPGCLMDTFRRAVLLCPTEDREPLAVDDRGITWLLAFTTPAALARWAVARGDGAAPWEFARIDGARLLDVAAPEAGSPCGVAVDVGSDRPLLLPPVRGIVPDRVAVDEKNGAIAARRRVGL</sequence>
<keyword evidence="2" id="KW-1185">Reference proteome</keyword>
<evidence type="ECO:0000313" key="1">
    <source>
        <dbReference type="EMBL" id="MBF9070476.1"/>
    </source>
</evidence>